<keyword evidence="2" id="KW-1185">Reference proteome</keyword>
<organism evidence="1 2">
    <name type="scientific">Volvox africanus</name>
    <dbReference type="NCBI Taxonomy" id="51714"/>
    <lineage>
        <taxon>Eukaryota</taxon>
        <taxon>Viridiplantae</taxon>
        <taxon>Chlorophyta</taxon>
        <taxon>core chlorophytes</taxon>
        <taxon>Chlorophyceae</taxon>
        <taxon>CS clade</taxon>
        <taxon>Chlamydomonadales</taxon>
        <taxon>Volvocaceae</taxon>
        <taxon>Volvox</taxon>
    </lineage>
</organism>
<gene>
    <name evidence="1" type="ORF">Vafri_15669</name>
</gene>
<sequence length="173" mass="19500">CTPCPSDGWRSRAVPGGLKPHSLRFEPSPECEVSLAVGSYKPAERGTQKNLSILPTDPPSPHHFLRCIRIDFDHLGRPEFRKVRQTLSGDIGVDEVGNAVVDRSREPDDDDDDEVVVVVEDTSTITDRWKGAGYPLLPFLPPIWIWFSHRRAAVDIQMYQNSQSKLVVGSFWY</sequence>
<evidence type="ECO:0000313" key="1">
    <source>
        <dbReference type="EMBL" id="GIL61272.1"/>
    </source>
</evidence>
<proteinExistence type="predicted"/>
<dbReference type="EMBL" id="BNCO01000044">
    <property type="protein sequence ID" value="GIL61272.1"/>
    <property type="molecule type" value="Genomic_DNA"/>
</dbReference>
<accession>A0A8J4BI99</accession>
<name>A0A8J4BI99_9CHLO</name>
<evidence type="ECO:0000313" key="2">
    <source>
        <dbReference type="Proteomes" id="UP000747399"/>
    </source>
</evidence>
<dbReference type="AlphaFoldDB" id="A0A8J4BI99"/>
<comment type="caution">
    <text evidence="1">The sequence shown here is derived from an EMBL/GenBank/DDBJ whole genome shotgun (WGS) entry which is preliminary data.</text>
</comment>
<dbReference type="Proteomes" id="UP000747399">
    <property type="component" value="Unassembled WGS sequence"/>
</dbReference>
<feature type="non-terminal residue" evidence="1">
    <location>
        <position position="1"/>
    </location>
</feature>
<reference evidence="1" key="1">
    <citation type="journal article" date="2021" name="Proc. Natl. Acad. Sci. U.S.A.">
        <title>Three genomes in the algal genus Volvox reveal the fate of a haploid sex-determining region after a transition to homothallism.</title>
        <authorList>
            <person name="Yamamoto K."/>
            <person name="Hamaji T."/>
            <person name="Kawai-Toyooka H."/>
            <person name="Matsuzaki R."/>
            <person name="Takahashi F."/>
            <person name="Nishimura Y."/>
            <person name="Kawachi M."/>
            <person name="Noguchi H."/>
            <person name="Minakuchi Y."/>
            <person name="Umen J.G."/>
            <person name="Toyoda A."/>
            <person name="Nozaki H."/>
        </authorList>
    </citation>
    <scope>NUCLEOTIDE SEQUENCE</scope>
    <source>
        <strain evidence="1">NIES-3780</strain>
    </source>
</reference>
<protein>
    <submittedName>
        <fullName evidence="1">Uncharacterized protein</fullName>
    </submittedName>
</protein>